<proteinExistence type="predicted"/>
<dbReference type="InterPro" id="IPR011008">
    <property type="entry name" value="Dimeric_a/b-barrel"/>
</dbReference>
<reference evidence="1" key="1">
    <citation type="submission" date="2018-05" db="EMBL/GenBank/DDBJ databases">
        <authorList>
            <person name="Lanie J.A."/>
            <person name="Ng W.-L."/>
            <person name="Kazmierczak K.M."/>
            <person name="Andrzejewski T.M."/>
            <person name="Davidsen T.M."/>
            <person name="Wayne K.J."/>
            <person name="Tettelin H."/>
            <person name="Glass J.I."/>
            <person name="Rusch D."/>
            <person name="Podicherti R."/>
            <person name="Tsui H.-C.T."/>
            <person name="Winkler M.E."/>
        </authorList>
    </citation>
    <scope>NUCLEOTIDE SEQUENCE</scope>
</reference>
<evidence type="ECO:0008006" key="2">
    <source>
        <dbReference type="Google" id="ProtNLM"/>
    </source>
</evidence>
<dbReference type="Gene3D" id="3.30.70.100">
    <property type="match status" value="1"/>
</dbReference>
<protein>
    <recommendedName>
        <fullName evidence="2">DUF1330 domain-containing protein</fullName>
    </recommendedName>
</protein>
<gene>
    <name evidence="1" type="ORF">METZ01_LOCUS3850</name>
</gene>
<accession>A0A381N8P4</accession>
<sequence length="131" mass="14878">MANEQFLRTADFAKIEEIASSDDDRPVLMVNLNKYFEGEYSDGATYKDYMKALDVLLEDVGGKILWRTPVYGQPRGTQPLDEILGVWYPSHKAFLALRDQGKISEENFRLRSLAVESAVIHRCPEDGIPKP</sequence>
<evidence type="ECO:0000313" key="1">
    <source>
        <dbReference type="EMBL" id="SUZ50996.1"/>
    </source>
</evidence>
<dbReference type="EMBL" id="UINC01000199">
    <property type="protein sequence ID" value="SUZ50996.1"/>
    <property type="molecule type" value="Genomic_DNA"/>
</dbReference>
<organism evidence="1">
    <name type="scientific">marine metagenome</name>
    <dbReference type="NCBI Taxonomy" id="408172"/>
    <lineage>
        <taxon>unclassified sequences</taxon>
        <taxon>metagenomes</taxon>
        <taxon>ecological metagenomes</taxon>
    </lineage>
</organism>
<dbReference type="SUPFAM" id="SSF54909">
    <property type="entry name" value="Dimeric alpha+beta barrel"/>
    <property type="match status" value="1"/>
</dbReference>
<dbReference type="AlphaFoldDB" id="A0A381N8P4"/>
<name>A0A381N8P4_9ZZZZ</name>